<feature type="chain" id="PRO_5047379035" description="Right-handed parallel beta-helix repeat-containing protein" evidence="1">
    <location>
        <begin position="21"/>
        <end position="539"/>
    </location>
</feature>
<evidence type="ECO:0000313" key="2">
    <source>
        <dbReference type="EMBL" id="MER2251887.1"/>
    </source>
</evidence>
<dbReference type="InterPro" id="IPR011050">
    <property type="entry name" value="Pectin_lyase_fold/virulence"/>
</dbReference>
<sequence length="539" mass="56698">MKRLLSSLALLLTLAGAAFGQTAVLPRPEVRGNNVVFGSVVDLGPRVGNKLDLSTMYATTPGGIARTLADMLANEVYAVNYGVVANDGIDDSVAARKALKAAMDRRGTVVWPAGNISLCTDPADAEALLRIDRFVNMRGTRTTQFNPCPEAGTRSTILIKPLANNPIRGAFIKDLIVVPAGGDAIRVETPDTNGVVAKLLVENVGTGMPQKGYYAFRHINSYTADAQGNPLTGNFTGGMFGSTFRDSDFIGGMRFELTGDSNNIERNVINGPNEGIYYKAIGGAATHRINGNNITATGDTIVIDGGQQVYITENQLEAVGDYTGSRTNPAVITIINAISVAVRNNNINAYSRSDAVAALSGSQGVSVEANTVNYAANKLLFRAVASPNNTVGRQLYEGIGGAPKTGQSLVSVDAASPTIGVWQQLTLLNNWAAASDTSFRQGLWWMPLTDGTIRLAGTVAGGTTTAGTSIATLPANFRPVNKAVRLPGLVYLNNIVNGSPWATGVYLVDLSGNISIQFMPTIGAGSFLQFDGSSFSIRP</sequence>
<reference evidence="2 3" key="1">
    <citation type="submission" date="2024-06" db="EMBL/GenBank/DDBJ databases">
        <authorList>
            <person name="Campbell A.G."/>
        </authorList>
    </citation>
    <scope>NUCLEOTIDE SEQUENCE [LARGE SCALE GENOMIC DNA]</scope>
    <source>
        <strain evidence="2 3">EM12</strain>
    </source>
</reference>
<evidence type="ECO:0000256" key="1">
    <source>
        <dbReference type="SAM" id="SignalP"/>
    </source>
</evidence>
<evidence type="ECO:0000313" key="3">
    <source>
        <dbReference type="Proteomes" id="UP001480955"/>
    </source>
</evidence>
<evidence type="ECO:0008006" key="4">
    <source>
        <dbReference type="Google" id="ProtNLM"/>
    </source>
</evidence>
<protein>
    <recommendedName>
        <fullName evidence="4">Right-handed parallel beta-helix repeat-containing protein</fullName>
    </recommendedName>
</protein>
<dbReference type="EMBL" id="JBELQE010000091">
    <property type="protein sequence ID" value="MER2251887.1"/>
    <property type="molecule type" value="Genomic_DNA"/>
</dbReference>
<dbReference type="RefSeq" id="WP_350396233.1">
    <property type="nucleotide sequence ID" value="NZ_JBELQE010000091.1"/>
</dbReference>
<proteinExistence type="predicted"/>
<comment type="caution">
    <text evidence="2">The sequence shown here is derived from an EMBL/GenBank/DDBJ whole genome shotgun (WGS) entry which is preliminary data.</text>
</comment>
<organism evidence="2 3">
    <name type="scientific">Methylorubrum podarium</name>
    <dbReference type="NCBI Taxonomy" id="200476"/>
    <lineage>
        <taxon>Bacteria</taxon>
        <taxon>Pseudomonadati</taxon>
        <taxon>Pseudomonadota</taxon>
        <taxon>Alphaproteobacteria</taxon>
        <taxon>Hyphomicrobiales</taxon>
        <taxon>Methylobacteriaceae</taxon>
        <taxon>Methylorubrum</taxon>
    </lineage>
</organism>
<gene>
    <name evidence="2" type="ORF">ABS772_18375</name>
</gene>
<keyword evidence="3" id="KW-1185">Reference proteome</keyword>
<dbReference type="SUPFAM" id="SSF51126">
    <property type="entry name" value="Pectin lyase-like"/>
    <property type="match status" value="1"/>
</dbReference>
<accession>A0ABV1QR44</accession>
<keyword evidence="1" id="KW-0732">Signal</keyword>
<name>A0ABV1QR44_9HYPH</name>
<feature type="signal peptide" evidence="1">
    <location>
        <begin position="1"/>
        <end position="20"/>
    </location>
</feature>
<dbReference type="Proteomes" id="UP001480955">
    <property type="component" value="Unassembled WGS sequence"/>
</dbReference>